<name>A0A1U7M5M0_TISCR</name>
<dbReference type="Pfam" id="PF00271">
    <property type="entry name" value="Helicase_C"/>
    <property type="match status" value="1"/>
</dbReference>
<accession>A0A1U7M5M0</accession>
<dbReference type="InterPro" id="IPR000330">
    <property type="entry name" value="SNF2_N"/>
</dbReference>
<dbReference type="Pfam" id="PF00176">
    <property type="entry name" value="SNF2-rel_dom"/>
    <property type="match status" value="1"/>
</dbReference>
<feature type="domain" description="Helicase ATP-binding" evidence="1">
    <location>
        <begin position="13"/>
        <end position="179"/>
    </location>
</feature>
<gene>
    <name evidence="2" type="ORF">TICRE_13820</name>
</gene>
<reference evidence="2 3" key="1">
    <citation type="submission" date="2016-02" db="EMBL/GenBank/DDBJ databases">
        <title>Genome sequence of Tissierella creatinophila DSM 6911.</title>
        <authorList>
            <person name="Poehlein A."/>
            <person name="Daniel R."/>
        </authorList>
    </citation>
    <scope>NUCLEOTIDE SEQUENCE [LARGE SCALE GENOMIC DNA]</scope>
    <source>
        <strain evidence="2 3">DSM 6911</strain>
    </source>
</reference>
<dbReference type="PANTHER" id="PTHR10799">
    <property type="entry name" value="SNF2/RAD54 HELICASE FAMILY"/>
    <property type="match status" value="1"/>
</dbReference>
<dbReference type="InterPro" id="IPR038718">
    <property type="entry name" value="SNF2-like_sf"/>
</dbReference>
<dbReference type="RefSeq" id="WP_075726459.1">
    <property type="nucleotide sequence ID" value="NZ_LTDM01000022.1"/>
</dbReference>
<dbReference type="InterPro" id="IPR027417">
    <property type="entry name" value="P-loop_NTPase"/>
</dbReference>
<dbReference type="OrthoDB" id="9760715at2"/>
<dbReference type="AlphaFoldDB" id="A0A1U7M5M0"/>
<sequence>MKYKPHKYQEYAKDWIIEKEKSGLLLDMGLGKSVITLTAIDDLMFDYFEIEKVLIIAPLRVAESTWDAEIEKWDHLKDLKISKVLGPEKKRIEALEVKADIYIINRENVKWLVDLLVKDWPFDMVVIDELSSFKSHKAGRFKALKKIRPCMKRVVGLTGTPAPNGLLDLWAQIYLLDGGERLGRTITSYRDRYFNPDKRNQHIIFSYKVKENAEEEIYEKLEDICVSMKAEDYLHMPYRINNKIAVTLPKKIKEKYKQLEKDLLLPLEDSDIVANNAAALTNKLLQFSNGAIYDENGDVEEVHDEKLKALDELIEAANGKPVLVFYSYKHDKDRIIKHLKNVRVLESKEDIDAWNKGEIPIMLTHPASAGHGLNLQAGGSIIVWFGLTWSLELYQQANARLHRQGQKENVIVHHIIAKGTVDEDVMRALDKKQINQGELLLAVKARIEKEEK</sequence>
<dbReference type="CDD" id="cd18013">
    <property type="entry name" value="DEXQc_bact_SNF2"/>
    <property type="match status" value="1"/>
</dbReference>
<dbReference type="Gene3D" id="3.40.50.10810">
    <property type="entry name" value="Tandem AAA-ATPase domain"/>
    <property type="match status" value="1"/>
</dbReference>
<keyword evidence="3" id="KW-1185">Reference proteome</keyword>
<comment type="caution">
    <text evidence="2">The sequence shown here is derived from an EMBL/GenBank/DDBJ whole genome shotgun (WGS) entry which is preliminary data.</text>
</comment>
<dbReference type="EMBL" id="LTDM01000022">
    <property type="protein sequence ID" value="OLS02581.1"/>
    <property type="molecule type" value="Genomic_DNA"/>
</dbReference>
<dbReference type="GO" id="GO:0005524">
    <property type="term" value="F:ATP binding"/>
    <property type="evidence" value="ECO:0007669"/>
    <property type="project" value="InterPro"/>
</dbReference>
<organism evidence="2 3">
    <name type="scientific">Tissierella creatinophila DSM 6911</name>
    <dbReference type="NCBI Taxonomy" id="1123403"/>
    <lineage>
        <taxon>Bacteria</taxon>
        <taxon>Bacillati</taxon>
        <taxon>Bacillota</taxon>
        <taxon>Tissierellia</taxon>
        <taxon>Tissierellales</taxon>
        <taxon>Tissierellaceae</taxon>
        <taxon>Tissierella</taxon>
    </lineage>
</organism>
<dbReference type="InterPro" id="IPR001650">
    <property type="entry name" value="Helicase_C-like"/>
</dbReference>
<evidence type="ECO:0000313" key="2">
    <source>
        <dbReference type="EMBL" id="OLS02581.1"/>
    </source>
</evidence>
<dbReference type="Proteomes" id="UP000186112">
    <property type="component" value="Unassembled WGS sequence"/>
</dbReference>
<dbReference type="InterPro" id="IPR014001">
    <property type="entry name" value="Helicase_ATP-bd"/>
</dbReference>
<evidence type="ECO:0000313" key="3">
    <source>
        <dbReference type="Proteomes" id="UP000186112"/>
    </source>
</evidence>
<dbReference type="PROSITE" id="PS51192">
    <property type="entry name" value="HELICASE_ATP_BIND_1"/>
    <property type="match status" value="1"/>
</dbReference>
<evidence type="ECO:0000259" key="1">
    <source>
        <dbReference type="PROSITE" id="PS51192"/>
    </source>
</evidence>
<dbReference type="SUPFAM" id="SSF52540">
    <property type="entry name" value="P-loop containing nucleoside triphosphate hydrolases"/>
    <property type="match status" value="2"/>
</dbReference>
<protein>
    <recommendedName>
        <fullName evidence="1">Helicase ATP-binding domain-containing protein</fullName>
    </recommendedName>
</protein>
<dbReference type="SMART" id="SM00487">
    <property type="entry name" value="DEXDc"/>
    <property type="match status" value="1"/>
</dbReference>
<dbReference type="Gene3D" id="3.40.50.300">
    <property type="entry name" value="P-loop containing nucleotide triphosphate hydrolases"/>
    <property type="match status" value="1"/>
</dbReference>
<proteinExistence type="predicted"/>